<evidence type="ECO:0000259" key="7">
    <source>
        <dbReference type="Pfam" id="PF13837"/>
    </source>
</evidence>
<sequence length="321" mass="37572">MNNDEWFFSLRKEDYGGGVDATGDGGEEMKSQVRVSSNTKGPSPDIVARLQDIVQEPNVSPMEEEVGMKTTHSCSDDTVFREFRNEDAEDELDESLCRKREREKSATKLKFTLVKLKEKDSIMREEIWLRKVEERRAQYTHRSLALLSLLENFFGQQVITNPGPLGPQEINSPQSPEIILHDQIGQKKPTLKRWPKHEQKLRAGATKFQMWKEISLGMASMGFTRTAKHYKEKWNQMDKCFEEAERRGKTPVENSKTRSYFHELDMFYKKYDVKEDNPGPLGEQEINTPQSTGQQIIVAFYFEDRYSPYLIYFLVYRFFLY</sequence>
<keyword evidence="5" id="KW-0539">Nucleus</keyword>
<feature type="region of interest" description="Disordered" evidence="6">
    <location>
        <begin position="17"/>
        <end position="44"/>
    </location>
</feature>
<dbReference type="InterPro" id="IPR044822">
    <property type="entry name" value="Myb_DNA-bind_4"/>
</dbReference>
<name>A0AAD4S744_9MAGN</name>
<evidence type="ECO:0000256" key="3">
    <source>
        <dbReference type="ARBA" id="ARBA00023125"/>
    </source>
</evidence>
<comment type="subcellular location">
    <subcellularLocation>
        <location evidence="1">Nucleus</location>
    </subcellularLocation>
</comment>
<dbReference type="PANTHER" id="PTHR21654:SF84">
    <property type="entry name" value="SI:DKEY-66I24.7"/>
    <property type="match status" value="1"/>
</dbReference>
<evidence type="ECO:0000256" key="6">
    <source>
        <dbReference type="SAM" id="MobiDB-lite"/>
    </source>
</evidence>
<dbReference type="Gene3D" id="1.10.10.60">
    <property type="entry name" value="Homeodomain-like"/>
    <property type="match status" value="1"/>
</dbReference>
<dbReference type="PANTHER" id="PTHR21654">
    <property type="entry name" value="FI21293P1"/>
    <property type="match status" value="1"/>
</dbReference>
<keyword evidence="2" id="KW-0805">Transcription regulation</keyword>
<dbReference type="EMBL" id="JAJJMB010013545">
    <property type="protein sequence ID" value="KAI3867609.1"/>
    <property type="molecule type" value="Genomic_DNA"/>
</dbReference>
<dbReference type="AlphaFoldDB" id="A0AAD4S744"/>
<dbReference type="Proteomes" id="UP001202328">
    <property type="component" value="Unassembled WGS sequence"/>
</dbReference>
<feature type="domain" description="Myb/SANT-like DNA-binding" evidence="7">
    <location>
        <begin position="197"/>
        <end position="266"/>
    </location>
</feature>
<dbReference type="GO" id="GO:0006355">
    <property type="term" value="P:regulation of DNA-templated transcription"/>
    <property type="evidence" value="ECO:0007669"/>
    <property type="project" value="UniProtKB-ARBA"/>
</dbReference>
<dbReference type="GO" id="GO:0005634">
    <property type="term" value="C:nucleus"/>
    <property type="evidence" value="ECO:0007669"/>
    <property type="project" value="UniProtKB-SubCell"/>
</dbReference>
<evidence type="ECO:0000256" key="1">
    <source>
        <dbReference type="ARBA" id="ARBA00004123"/>
    </source>
</evidence>
<keyword evidence="9" id="KW-1185">Reference proteome</keyword>
<dbReference type="Pfam" id="PF13837">
    <property type="entry name" value="Myb_DNA-bind_4"/>
    <property type="match status" value="1"/>
</dbReference>
<proteinExistence type="predicted"/>
<protein>
    <recommendedName>
        <fullName evidence="7">Myb/SANT-like DNA-binding domain-containing protein</fullName>
    </recommendedName>
</protein>
<evidence type="ECO:0000313" key="9">
    <source>
        <dbReference type="Proteomes" id="UP001202328"/>
    </source>
</evidence>
<reference evidence="8" key="1">
    <citation type="submission" date="2022-04" db="EMBL/GenBank/DDBJ databases">
        <title>A functionally conserved STORR gene fusion in Papaver species that diverged 16.8 million years ago.</title>
        <authorList>
            <person name="Catania T."/>
        </authorList>
    </citation>
    <scope>NUCLEOTIDE SEQUENCE</scope>
    <source>
        <strain evidence="8">S-188037</strain>
    </source>
</reference>
<keyword evidence="3" id="KW-0238">DNA-binding</keyword>
<evidence type="ECO:0000256" key="2">
    <source>
        <dbReference type="ARBA" id="ARBA00023015"/>
    </source>
</evidence>
<organism evidence="8 9">
    <name type="scientific">Papaver atlanticum</name>
    <dbReference type="NCBI Taxonomy" id="357466"/>
    <lineage>
        <taxon>Eukaryota</taxon>
        <taxon>Viridiplantae</taxon>
        <taxon>Streptophyta</taxon>
        <taxon>Embryophyta</taxon>
        <taxon>Tracheophyta</taxon>
        <taxon>Spermatophyta</taxon>
        <taxon>Magnoliopsida</taxon>
        <taxon>Ranunculales</taxon>
        <taxon>Papaveraceae</taxon>
        <taxon>Papaveroideae</taxon>
        <taxon>Papaver</taxon>
    </lineage>
</organism>
<evidence type="ECO:0000313" key="8">
    <source>
        <dbReference type="EMBL" id="KAI3867609.1"/>
    </source>
</evidence>
<evidence type="ECO:0000256" key="5">
    <source>
        <dbReference type="ARBA" id="ARBA00023242"/>
    </source>
</evidence>
<accession>A0AAD4S744</accession>
<evidence type="ECO:0000256" key="4">
    <source>
        <dbReference type="ARBA" id="ARBA00023163"/>
    </source>
</evidence>
<comment type="caution">
    <text evidence="8">The sequence shown here is derived from an EMBL/GenBank/DDBJ whole genome shotgun (WGS) entry which is preliminary data.</text>
</comment>
<keyword evidence="4" id="KW-0804">Transcription</keyword>
<gene>
    <name evidence="8" type="ORF">MKW98_005986</name>
</gene>
<dbReference type="GO" id="GO:0003677">
    <property type="term" value="F:DNA binding"/>
    <property type="evidence" value="ECO:0007669"/>
    <property type="project" value="UniProtKB-KW"/>
</dbReference>